<evidence type="ECO:0000313" key="2">
    <source>
        <dbReference type="Proteomes" id="UP000253664"/>
    </source>
</evidence>
<dbReference type="AlphaFoldDB" id="A0A367LC60"/>
<proteinExistence type="predicted"/>
<sequence>MHACMNADFKRALDRASLSAPYVMIHRYPAYGRLVITLPLPCHPASESETPLKIRALQPTASSFRARALSPFHLSEDLYYAGYKSIFIGRQEKGGGGGKGGPPAITAFTDGRIEDIDPNRSPSPHFPSLFSPSLSSNIHLYPYVRIRIMIRDDIFALPYSLRIWAVIFFQKNPFSPACSLSTEPVCSFLTGSRIVWCHYLDNPPPLLLSPPWLAVIMPPSEANQAGKSFGVSNGDLGKTCNTCLLACATLVRLNKKTLDVVVRRIVSYRIVSYRIASHPHYPCCLCYPPTVTRSPAGDEIPYGYSTHYWDFRIRGFFLVVAVFVIRYGEVHLLELGWTVSKSRKFISFGSRESVE</sequence>
<protein>
    <submittedName>
        <fullName evidence="1">Uncharacterized protein</fullName>
    </submittedName>
</protein>
<accession>A0A367LC60</accession>
<comment type="caution">
    <text evidence="1">The sequence shown here is derived from an EMBL/GenBank/DDBJ whole genome shotgun (WGS) entry which is preliminary data.</text>
</comment>
<dbReference type="Proteomes" id="UP000253664">
    <property type="component" value="Unassembled WGS sequence"/>
</dbReference>
<evidence type="ECO:0000313" key="1">
    <source>
        <dbReference type="EMBL" id="RCI12010.1"/>
    </source>
</evidence>
<gene>
    <name evidence="1" type="ORF">L249_1072</name>
</gene>
<reference evidence="1 2" key="1">
    <citation type="journal article" date="2015" name="BMC Genomics">
        <title>Insights from the genome of Ophiocordyceps polyrhachis-furcata to pathogenicity and host specificity in insect fungi.</title>
        <authorList>
            <person name="Wichadakul D."/>
            <person name="Kobmoo N."/>
            <person name="Ingsriswang S."/>
            <person name="Tangphatsornruang S."/>
            <person name="Chantasingh D."/>
            <person name="Luangsa-ard J.J."/>
            <person name="Eurwilaichitr L."/>
        </authorList>
    </citation>
    <scope>NUCLEOTIDE SEQUENCE [LARGE SCALE GENOMIC DNA]</scope>
    <source>
        <strain evidence="1 2">BCC 54312</strain>
    </source>
</reference>
<organism evidence="1 2">
    <name type="scientific">Ophiocordyceps polyrhachis-furcata BCC 54312</name>
    <dbReference type="NCBI Taxonomy" id="1330021"/>
    <lineage>
        <taxon>Eukaryota</taxon>
        <taxon>Fungi</taxon>
        <taxon>Dikarya</taxon>
        <taxon>Ascomycota</taxon>
        <taxon>Pezizomycotina</taxon>
        <taxon>Sordariomycetes</taxon>
        <taxon>Hypocreomycetidae</taxon>
        <taxon>Hypocreales</taxon>
        <taxon>Ophiocordycipitaceae</taxon>
        <taxon>Ophiocordyceps</taxon>
    </lineage>
</organism>
<dbReference type="EMBL" id="LKCN02000007">
    <property type="protein sequence ID" value="RCI12010.1"/>
    <property type="molecule type" value="Genomic_DNA"/>
</dbReference>
<keyword evidence="2" id="KW-1185">Reference proteome</keyword>
<name>A0A367LC60_9HYPO</name>